<proteinExistence type="predicted"/>
<name>A0A2P2P1B4_RHIMU</name>
<organism evidence="1">
    <name type="scientific">Rhizophora mucronata</name>
    <name type="common">Asiatic mangrove</name>
    <dbReference type="NCBI Taxonomy" id="61149"/>
    <lineage>
        <taxon>Eukaryota</taxon>
        <taxon>Viridiplantae</taxon>
        <taxon>Streptophyta</taxon>
        <taxon>Embryophyta</taxon>
        <taxon>Tracheophyta</taxon>
        <taxon>Spermatophyta</taxon>
        <taxon>Magnoliopsida</taxon>
        <taxon>eudicotyledons</taxon>
        <taxon>Gunneridae</taxon>
        <taxon>Pentapetalae</taxon>
        <taxon>rosids</taxon>
        <taxon>fabids</taxon>
        <taxon>Malpighiales</taxon>
        <taxon>Rhizophoraceae</taxon>
        <taxon>Rhizophora</taxon>
    </lineage>
</organism>
<accession>A0A2P2P1B4</accession>
<sequence>MVQGSYEDYPTVTHSNKVERVCKCIRLSYCRVWGRIKWPQPLPLFLQ</sequence>
<evidence type="ECO:0000313" key="1">
    <source>
        <dbReference type="EMBL" id="MBX48596.1"/>
    </source>
</evidence>
<dbReference type="EMBL" id="GGEC01068112">
    <property type="protein sequence ID" value="MBX48596.1"/>
    <property type="molecule type" value="Transcribed_RNA"/>
</dbReference>
<dbReference type="AlphaFoldDB" id="A0A2P2P1B4"/>
<protein>
    <submittedName>
        <fullName evidence="1">Uncharacterized protein</fullName>
    </submittedName>
</protein>
<reference evidence="1" key="1">
    <citation type="submission" date="2018-02" db="EMBL/GenBank/DDBJ databases">
        <title>Rhizophora mucronata_Transcriptome.</title>
        <authorList>
            <person name="Meera S.P."/>
            <person name="Sreeshan A."/>
            <person name="Augustine A."/>
        </authorList>
    </citation>
    <scope>NUCLEOTIDE SEQUENCE</scope>
    <source>
        <tissue evidence="1">Leaf</tissue>
    </source>
</reference>